<gene>
    <name evidence="2" type="ORF">CUN51_02135</name>
</gene>
<evidence type="ECO:0000256" key="1">
    <source>
        <dbReference type="SAM" id="Phobius"/>
    </source>
</evidence>
<dbReference type="AlphaFoldDB" id="A0A2M8P2J1"/>
<dbReference type="Proteomes" id="UP000228921">
    <property type="component" value="Unassembled WGS sequence"/>
</dbReference>
<protein>
    <submittedName>
        <fullName evidence="2">Uncharacterized protein</fullName>
    </submittedName>
</protein>
<reference evidence="2 3" key="1">
    <citation type="submission" date="2017-11" db="EMBL/GenBank/DDBJ databases">
        <title>Evolution of Phototrophy in the Chloroflexi Phylum Driven by Horizontal Gene Transfer.</title>
        <authorList>
            <person name="Ward L.M."/>
            <person name="Hemp J."/>
            <person name="Shih P.M."/>
            <person name="Mcglynn S.E."/>
            <person name="Fischer W."/>
        </authorList>
    </citation>
    <scope>NUCLEOTIDE SEQUENCE [LARGE SCALE GENOMIC DNA]</scope>
    <source>
        <strain evidence="2">CP2_2F</strain>
    </source>
</reference>
<evidence type="ECO:0000313" key="2">
    <source>
        <dbReference type="EMBL" id="PJF31762.1"/>
    </source>
</evidence>
<dbReference type="EMBL" id="PGTK01000002">
    <property type="protein sequence ID" value="PJF31762.1"/>
    <property type="molecule type" value="Genomic_DNA"/>
</dbReference>
<sequence length="59" mass="5847">MLGAILIGLGALAFIGILLLDALRGTFGDFGPTQLLALGGSLGICLIGVSLLPLGDRPA</sequence>
<feature type="transmembrane region" description="Helical" evidence="1">
    <location>
        <begin position="34"/>
        <end position="54"/>
    </location>
</feature>
<name>A0A2M8P2J1_9CHLR</name>
<proteinExistence type="predicted"/>
<comment type="caution">
    <text evidence="2">The sequence shown here is derived from an EMBL/GenBank/DDBJ whole genome shotgun (WGS) entry which is preliminary data.</text>
</comment>
<organism evidence="2 3">
    <name type="scientific">Candidatus Thermofonsia Clade 1 bacterium</name>
    <dbReference type="NCBI Taxonomy" id="2364210"/>
    <lineage>
        <taxon>Bacteria</taxon>
        <taxon>Bacillati</taxon>
        <taxon>Chloroflexota</taxon>
        <taxon>Candidatus Thermofontia</taxon>
        <taxon>Candidatus Thermofonsia Clade 1</taxon>
    </lineage>
</organism>
<accession>A0A2M8P2J1</accession>
<keyword evidence="1" id="KW-0472">Membrane</keyword>
<keyword evidence="1" id="KW-0812">Transmembrane</keyword>
<keyword evidence="1" id="KW-1133">Transmembrane helix</keyword>
<evidence type="ECO:0000313" key="3">
    <source>
        <dbReference type="Proteomes" id="UP000228921"/>
    </source>
</evidence>